<evidence type="ECO:0000256" key="4">
    <source>
        <dbReference type="ARBA" id="ARBA00022692"/>
    </source>
</evidence>
<evidence type="ECO:0000256" key="11">
    <source>
        <dbReference type="SAM" id="Phobius"/>
    </source>
</evidence>
<dbReference type="GO" id="GO:0045259">
    <property type="term" value="C:proton-transporting ATP synthase complex"/>
    <property type="evidence" value="ECO:0007669"/>
    <property type="project" value="UniProtKB-KW"/>
</dbReference>
<feature type="transmembrane region" description="Helical" evidence="11">
    <location>
        <begin position="26"/>
        <end position="43"/>
    </location>
</feature>
<keyword evidence="10" id="KW-0175">Coiled coil</keyword>
<dbReference type="Pfam" id="PF00430">
    <property type="entry name" value="ATP-synt_B"/>
    <property type="match status" value="1"/>
</dbReference>
<keyword evidence="2" id="KW-0813">Transport</keyword>
<dbReference type="EC" id="3.6.3.14" evidence="12"/>
<keyword evidence="3" id="KW-0138">CF(0)</keyword>
<comment type="subcellular location">
    <subcellularLocation>
        <location evidence="1">Membrane</location>
        <topology evidence="1">Single-pass membrane protein</topology>
    </subcellularLocation>
</comment>
<keyword evidence="6 11" id="KW-1133">Transmembrane helix</keyword>
<dbReference type="GO" id="GO:0015986">
    <property type="term" value="P:proton motive force-driven ATP synthesis"/>
    <property type="evidence" value="ECO:0007669"/>
    <property type="project" value="InterPro"/>
</dbReference>
<keyword evidence="7" id="KW-0406">Ion transport</keyword>
<reference evidence="12" key="1">
    <citation type="submission" date="2018-10" db="EMBL/GenBank/DDBJ databases">
        <authorList>
            <person name="Aoki K."/>
        </authorList>
    </citation>
    <scope>NUCLEOTIDE SEQUENCE</scope>
</reference>
<keyword evidence="8 11" id="KW-0472">Membrane</keyword>
<keyword evidence="5" id="KW-0375">Hydrogen ion transport</keyword>
<evidence type="ECO:0000256" key="9">
    <source>
        <dbReference type="ARBA" id="ARBA00025198"/>
    </source>
</evidence>
<comment type="function">
    <text evidence="9">F(1)F(0) ATP synthase produces ATP from ADP in the presence of a proton or sodium gradient. F-type ATPases consist of two structural domains, F(1) containing the extramembraneous catalytic core and F(0) containing the membrane proton channel, linked together by a central stalk and a peripheral stalk. During catalysis, ATP synthesis in the catalytic domain of F(1) is coupled via a rotary mechanism of the central stalk subunits to proton translocation.</text>
</comment>
<feature type="coiled-coil region" evidence="10">
    <location>
        <begin position="47"/>
        <end position="113"/>
    </location>
</feature>
<gene>
    <name evidence="12" type="ORF">MNB_ARC-1_995</name>
</gene>
<evidence type="ECO:0000256" key="6">
    <source>
        <dbReference type="ARBA" id="ARBA00022989"/>
    </source>
</evidence>
<name>A0A3B1E9D3_9ZZZZ</name>
<evidence type="ECO:0000256" key="3">
    <source>
        <dbReference type="ARBA" id="ARBA00022547"/>
    </source>
</evidence>
<evidence type="ECO:0000313" key="12">
    <source>
        <dbReference type="EMBL" id="VAY87732.1"/>
    </source>
</evidence>
<dbReference type="EMBL" id="UOYO01000029">
    <property type="protein sequence ID" value="VAY87732.1"/>
    <property type="molecule type" value="Genomic_DNA"/>
</dbReference>
<protein>
    <submittedName>
        <fullName evidence="12">ATP synthase F0 sector subunit b</fullName>
        <ecNumber evidence="12">3.6.3.14</ecNumber>
    </submittedName>
</protein>
<dbReference type="CDD" id="cd06503">
    <property type="entry name" value="ATP-synt_Fo_b"/>
    <property type="match status" value="1"/>
</dbReference>
<keyword evidence="12" id="KW-0378">Hydrolase</keyword>
<evidence type="ECO:0000256" key="10">
    <source>
        <dbReference type="SAM" id="Coils"/>
    </source>
</evidence>
<keyword evidence="4 11" id="KW-0812">Transmembrane</keyword>
<evidence type="ECO:0000256" key="1">
    <source>
        <dbReference type="ARBA" id="ARBA00004167"/>
    </source>
</evidence>
<dbReference type="GO" id="GO:0016787">
    <property type="term" value="F:hydrolase activity"/>
    <property type="evidence" value="ECO:0007669"/>
    <property type="project" value="UniProtKB-KW"/>
</dbReference>
<evidence type="ECO:0000256" key="2">
    <source>
        <dbReference type="ARBA" id="ARBA00022448"/>
    </source>
</evidence>
<organism evidence="12">
    <name type="scientific">hydrothermal vent metagenome</name>
    <dbReference type="NCBI Taxonomy" id="652676"/>
    <lineage>
        <taxon>unclassified sequences</taxon>
        <taxon>metagenomes</taxon>
        <taxon>ecological metagenomes</taxon>
    </lineage>
</organism>
<evidence type="ECO:0000256" key="7">
    <source>
        <dbReference type="ARBA" id="ARBA00023065"/>
    </source>
</evidence>
<dbReference type="AlphaFoldDB" id="A0A3B1E9D3"/>
<evidence type="ECO:0000256" key="8">
    <source>
        <dbReference type="ARBA" id="ARBA00023136"/>
    </source>
</evidence>
<proteinExistence type="inferred from homology"/>
<dbReference type="InterPro" id="IPR002146">
    <property type="entry name" value="ATP_synth_b/b'su_bac/chlpt"/>
</dbReference>
<evidence type="ECO:0000256" key="5">
    <source>
        <dbReference type="ARBA" id="ARBA00022781"/>
    </source>
</evidence>
<sequence length="167" mass="19256">MNKILLLVCLSSILFGADIMETDFIPRVVNFLIFVGIAYYLIANQIKDMLNKRKEDIQQQLAQAQEKLANSKKQKIQASIKIQESEKLSLDIIKTAKDECKNIDKRYKKQTEQALLSIKKGYEDKMKLDTRRAKVEVTKEVLNDFINDSFNSISQEEIVNIINKKVA</sequence>
<accession>A0A3B1E9D3</accession>
<dbReference type="HAMAP" id="MF_01398">
    <property type="entry name" value="ATP_synth_b_bprime"/>
    <property type="match status" value="1"/>
</dbReference>
<dbReference type="GO" id="GO:0015078">
    <property type="term" value="F:proton transmembrane transporter activity"/>
    <property type="evidence" value="ECO:0007669"/>
    <property type="project" value="InterPro"/>
</dbReference>